<evidence type="ECO:0000313" key="2">
    <source>
        <dbReference type="EMBL" id="OGI37931.1"/>
    </source>
</evidence>
<dbReference type="Proteomes" id="UP000178379">
    <property type="component" value="Unassembled WGS sequence"/>
</dbReference>
<dbReference type="InterPro" id="IPR029063">
    <property type="entry name" value="SAM-dependent_MTases_sf"/>
</dbReference>
<dbReference type="STRING" id="1817756.A2140_01660"/>
<dbReference type="PANTHER" id="PTHR43591">
    <property type="entry name" value="METHYLTRANSFERASE"/>
    <property type="match status" value="1"/>
</dbReference>
<reference evidence="2 3" key="1">
    <citation type="journal article" date="2016" name="Nat. Commun.">
        <title>Thousands of microbial genomes shed light on interconnected biogeochemical processes in an aquifer system.</title>
        <authorList>
            <person name="Anantharaman K."/>
            <person name="Brown C.T."/>
            <person name="Hug L.A."/>
            <person name="Sharon I."/>
            <person name="Castelle C.J."/>
            <person name="Probst A.J."/>
            <person name="Thomas B.C."/>
            <person name="Singh A."/>
            <person name="Wilkins M.J."/>
            <person name="Karaoz U."/>
            <person name="Brodie E.L."/>
            <person name="Williams K.H."/>
            <person name="Hubbard S.S."/>
            <person name="Banfield J.F."/>
        </authorList>
    </citation>
    <scope>NUCLEOTIDE SEQUENCE [LARGE SCALE GENOMIC DNA]</scope>
</reference>
<dbReference type="GO" id="GO:0008757">
    <property type="term" value="F:S-adenosylmethionine-dependent methyltransferase activity"/>
    <property type="evidence" value="ECO:0007669"/>
    <property type="project" value="InterPro"/>
</dbReference>
<organism evidence="2 3">
    <name type="scientific">Candidatus Muproteobacteria bacterium RBG_16_62_13</name>
    <dbReference type="NCBI Taxonomy" id="1817756"/>
    <lineage>
        <taxon>Bacteria</taxon>
        <taxon>Pseudomonadati</taxon>
        <taxon>Pseudomonadota</taxon>
        <taxon>Candidatus Muproteobacteria</taxon>
    </lineage>
</organism>
<evidence type="ECO:0000313" key="3">
    <source>
        <dbReference type="Proteomes" id="UP000178379"/>
    </source>
</evidence>
<keyword evidence="2" id="KW-0489">Methyltransferase</keyword>
<feature type="domain" description="Methyltransferase type 11" evidence="1">
    <location>
        <begin position="23"/>
        <end position="121"/>
    </location>
</feature>
<dbReference type="Gene3D" id="3.40.50.150">
    <property type="entry name" value="Vaccinia Virus protein VP39"/>
    <property type="match status" value="1"/>
</dbReference>
<dbReference type="PANTHER" id="PTHR43591:SF99">
    <property type="entry name" value="OS06G0646000 PROTEIN"/>
    <property type="match status" value="1"/>
</dbReference>
<dbReference type="SUPFAM" id="SSF53335">
    <property type="entry name" value="S-adenosyl-L-methionine-dependent methyltransferases"/>
    <property type="match status" value="1"/>
</dbReference>
<gene>
    <name evidence="2" type="ORF">A2140_01660</name>
</gene>
<dbReference type="Pfam" id="PF08241">
    <property type="entry name" value="Methyltransf_11"/>
    <property type="match status" value="1"/>
</dbReference>
<dbReference type="EMBL" id="MFSQ01000135">
    <property type="protein sequence ID" value="OGI37931.1"/>
    <property type="molecule type" value="Genomic_DNA"/>
</dbReference>
<keyword evidence="2" id="KW-0808">Transferase</keyword>
<dbReference type="CDD" id="cd02440">
    <property type="entry name" value="AdoMet_MTases"/>
    <property type="match status" value="1"/>
</dbReference>
<proteinExistence type="predicted"/>
<name>A0A1F6SYA2_9PROT</name>
<protein>
    <submittedName>
        <fullName evidence="2">Methyltransferase type 11</fullName>
    </submittedName>
</protein>
<accession>A0A1F6SYA2</accession>
<sequence>EVYDRREAIVARSGVLPGMTVADVGAGTGLFSRLFARAVGPGGKVYAVDISRTFIDNVQRMSRAQGLNNVIGIVNSQTETGLAPSSVDLVFLCDTYHHFEHPEKMLASIHRVLKPGGILVVIDFERIPGKSSAWILGHVRAGREQVIREIEAAGFRLIDQPVLLKENFYLRFRR</sequence>
<feature type="non-terminal residue" evidence="2">
    <location>
        <position position="1"/>
    </location>
</feature>
<comment type="caution">
    <text evidence="2">The sequence shown here is derived from an EMBL/GenBank/DDBJ whole genome shotgun (WGS) entry which is preliminary data.</text>
</comment>
<dbReference type="InterPro" id="IPR013216">
    <property type="entry name" value="Methyltransf_11"/>
</dbReference>
<evidence type="ECO:0000259" key="1">
    <source>
        <dbReference type="Pfam" id="PF08241"/>
    </source>
</evidence>
<dbReference type="AlphaFoldDB" id="A0A1F6SYA2"/>
<dbReference type="GO" id="GO:0032259">
    <property type="term" value="P:methylation"/>
    <property type="evidence" value="ECO:0007669"/>
    <property type="project" value="UniProtKB-KW"/>
</dbReference>